<dbReference type="EMBL" id="CAKOFQ010007054">
    <property type="protein sequence ID" value="CAH1988993.1"/>
    <property type="molecule type" value="Genomic_DNA"/>
</dbReference>
<sequence length="69" mass="8108">MDVNVDDDDDDDEYNDTFFKPEDTPFMSQYPEIAREPVQKFWSKSNTIDLVYGPTYDSVAPQWRIGSKH</sequence>
<name>A0A9P0PLR3_ACAOB</name>
<dbReference type="AlphaFoldDB" id="A0A9P0PLR3"/>
<comment type="caution">
    <text evidence="2">The sequence shown here is derived from an EMBL/GenBank/DDBJ whole genome shotgun (WGS) entry which is preliminary data.</text>
</comment>
<evidence type="ECO:0000256" key="1">
    <source>
        <dbReference type="SAM" id="MobiDB-lite"/>
    </source>
</evidence>
<gene>
    <name evidence="2" type="ORF">ACAOBT_LOCUS18784</name>
</gene>
<proteinExistence type="predicted"/>
<organism evidence="2 3">
    <name type="scientific">Acanthoscelides obtectus</name>
    <name type="common">Bean weevil</name>
    <name type="synonym">Bruchus obtectus</name>
    <dbReference type="NCBI Taxonomy" id="200917"/>
    <lineage>
        <taxon>Eukaryota</taxon>
        <taxon>Metazoa</taxon>
        <taxon>Ecdysozoa</taxon>
        <taxon>Arthropoda</taxon>
        <taxon>Hexapoda</taxon>
        <taxon>Insecta</taxon>
        <taxon>Pterygota</taxon>
        <taxon>Neoptera</taxon>
        <taxon>Endopterygota</taxon>
        <taxon>Coleoptera</taxon>
        <taxon>Polyphaga</taxon>
        <taxon>Cucujiformia</taxon>
        <taxon>Chrysomeloidea</taxon>
        <taxon>Chrysomelidae</taxon>
        <taxon>Bruchinae</taxon>
        <taxon>Bruchini</taxon>
        <taxon>Acanthoscelides</taxon>
    </lineage>
</organism>
<accession>A0A9P0PLR3</accession>
<evidence type="ECO:0000313" key="3">
    <source>
        <dbReference type="Proteomes" id="UP001152888"/>
    </source>
</evidence>
<dbReference type="Proteomes" id="UP001152888">
    <property type="component" value="Unassembled WGS sequence"/>
</dbReference>
<feature type="region of interest" description="Disordered" evidence="1">
    <location>
        <begin position="1"/>
        <end position="21"/>
    </location>
</feature>
<feature type="compositionally biased region" description="Acidic residues" evidence="1">
    <location>
        <begin position="1"/>
        <end position="15"/>
    </location>
</feature>
<protein>
    <submittedName>
        <fullName evidence="2">Uncharacterized protein</fullName>
    </submittedName>
</protein>
<evidence type="ECO:0000313" key="2">
    <source>
        <dbReference type="EMBL" id="CAH1988993.1"/>
    </source>
</evidence>
<keyword evidence="3" id="KW-1185">Reference proteome</keyword>
<reference evidence="2" key="1">
    <citation type="submission" date="2022-03" db="EMBL/GenBank/DDBJ databases">
        <authorList>
            <person name="Sayadi A."/>
        </authorList>
    </citation>
    <scope>NUCLEOTIDE SEQUENCE</scope>
</reference>